<dbReference type="GO" id="GO:0005576">
    <property type="term" value="C:extracellular region"/>
    <property type="evidence" value="ECO:0007669"/>
    <property type="project" value="TreeGrafter"/>
</dbReference>
<protein>
    <submittedName>
        <fullName evidence="4">Mce family protein</fullName>
    </submittedName>
</protein>
<name>H0R662_9ACTN</name>
<dbReference type="Pfam" id="PF11887">
    <property type="entry name" value="Mce4_CUP1"/>
    <property type="match status" value="1"/>
</dbReference>
<evidence type="ECO:0000313" key="5">
    <source>
        <dbReference type="Proteomes" id="UP000035034"/>
    </source>
</evidence>
<evidence type="ECO:0000256" key="1">
    <source>
        <dbReference type="SAM" id="Phobius"/>
    </source>
</evidence>
<dbReference type="EMBL" id="BAEH01000120">
    <property type="protein sequence ID" value="GAB20563.1"/>
    <property type="molecule type" value="Genomic_DNA"/>
</dbReference>
<evidence type="ECO:0000313" key="4">
    <source>
        <dbReference type="EMBL" id="GAB20563.1"/>
    </source>
</evidence>
<keyword evidence="1" id="KW-1133">Transmembrane helix</keyword>
<dbReference type="PANTHER" id="PTHR33371:SF18">
    <property type="entry name" value="MCE-FAMILY PROTEIN MCE3C"/>
    <property type="match status" value="1"/>
</dbReference>
<keyword evidence="5" id="KW-1185">Reference proteome</keyword>
<evidence type="ECO:0000259" key="2">
    <source>
        <dbReference type="Pfam" id="PF02470"/>
    </source>
</evidence>
<dbReference type="RefSeq" id="WP_007319898.1">
    <property type="nucleotide sequence ID" value="NZ_BAEH01000120.1"/>
</dbReference>
<evidence type="ECO:0000259" key="3">
    <source>
        <dbReference type="Pfam" id="PF11887"/>
    </source>
</evidence>
<accession>H0R662</accession>
<dbReference type="eggNOG" id="COG1463">
    <property type="taxonomic scope" value="Bacteria"/>
</dbReference>
<comment type="caution">
    <text evidence="4">The sequence shown here is derived from an EMBL/GenBank/DDBJ whole genome shotgun (WGS) entry which is preliminary data.</text>
</comment>
<gene>
    <name evidence="4" type="primary">mceC</name>
    <name evidence="4" type="ORF">GOEFS_120_00230</name>
</gene>
<dbReference type="InterPro" id="IPR052336">
    <property type="entry name" value="MlaD_Phospholipid_Transporter"/>
</dbReference>
<dbReference type="NCBIfam" id="TIGR00996">
    <property type="entry name" value="Mtu_fam_mce"/>
    <property type="match status" value="1"/>
</dbReference>
<dbReference type="AlphaFoldDB" id="H0R662"/>
<keyword evidence="1" id="KW-0472">Membrane</keyword>
<organism evidence="4 5">
    <name type="scientific">Gordonia effusa NBRC 100432</name>
    <dbReference type="NCBI Taxonomy" id="1077974"/>
    <lineage>
        <taxon>Bacteria</taxon>
        <taxon>Bacillati</taxon>
        <taxon>Actinomycetota</taxon>
        <taxon>Actinomycetes</taxon>
        <taxon>Mycobacteriales</taxon>
        <taxon>Gordoniaceae</taxon>
        <taxon>Gordonia</taxon>
    </lineage>
</organism>
<dbReference type="InterPro" id="IPR024516">
    <property type="entry name" value="Mce_C"/>
</dbReference>
<dbReference type="Proteomes" id="UP000035034">
    <property type="component" value="Unassembled WGS sequence"/>
</dbReference>
<dbReference type="Pfam" id="PF02470">
    <property type="entry name" value="MlaD"/>
    <property type="match status" value="1"/>
</dbReference>
<dbReference type="STRING" id="1077974.GOEFS_120_00230"/>
<dbReference type="InterPro" id="IPR005693">
    <property type="entry name" value="Mce"/>
</dbReference>
<feature type="transmembrane region" description="Helical" evidence="1">
    <location>
        <begin position="20"/>
        <end position="38"/>
    </location>
</feature>
<keyword evidence="1" id="KW-0812">Transmembrane</keyword>
<feature type="domain" description="Mammalian cell entry C-terminal" evidence="3">
    <location>
        <begin position="128"/>
        <end position="311"/>
    </location>
</feature>
<sequence length="335" mass="35920">MTRTTNFRARVSQSYRHFKIGLIATICLAVLVSAALLIPRAGIGTETIRAEFAQAAGVRSGDAVRVAGVPVGSVDGVKLRGDHVDVMLRIDNPVPLGATTTASIRLATILGTRYISLEPRGTGELRDNVIEQKHTSVPFDLAALIDTGTPKLAAIDEDKLRQSLDTLDSQFERTPALLPQALDQIGRLSDVVNSRNNQVTELVKRSANVAALFQRNTHSLQQLVTTGTDVANTVIRQRQLITSVLADIRAVTRQMTGVVTDNADDIGRLLKQLDRLSAGLNRSDRDIGNTLEAIPVFARHLGTATGNGPYMDGFLGASIVSDNLLCLLGLVGGCR</sequence>
<proteinExistence type="predicted"/>
<reference evidence="4 5" key="1">
    <citation type="submission" date="2011-12" db="EMBL/GenBank/DDBJ databases">
        <title>Whole genome shotgun sequence of Gordonia effusa NBRC 100432.</title>
        <authorList>
            <person name="Yoshida I."/>
            <person name="Takarada H."/>
            <person name="Hosoyama A."/>
            <person name="Tsuchikane K."/>
            <person name="Katsumata H."/>
            <person name="Yamazaki S."/>
            <person name="Fujita N."/>
        </authorList>
    </citation>
    <scope>NUCLEOTIDE SEQUENCE [LARGE SCALE GENOMIC DNA]</scope>
    <source>
        <strain evidence="4 5">NBRC 100432</strain>
    </source>
</reference>
<dbReference type="InterPro" id="IPR003399">
    <property type="entry name" value="Mce/MlaD"/>
</dbReference>
<dbReference type="PANTHER" id="PTHR33371">
    <property type="entry name" value="INTERMEMBRANE PHOSPHOLIPID TRANSPORT SYSTEM BINDING PROTEIN MLAD-RELATED"/>
    <property type="match status" value="1"/>
</dbReference>
<feature type="domain" description="Mce/MlaD" evidence="2">
    <location>
        <begin position="45"/>
        <end position="119"/>
    </location>
</feature>